<dbReference type="HOGENOM" id="CLU_147970_0_2_7"/>
<protein>
    <recommendedName>
        <fullName evidence="1">YlxR domain-containing protein</fullName>
    </recommendedName>
</protein>
<dbReference type="PANTHER" id="PTHR34215:SF1">
    <property type="entry name" value="YLXR DOMAIN-CONTAINING PROTEIN"/>
    <property type="match status" value="1"/>
</dbReference>
<dbReference type="Pfam" id="PF04296">
    <property type="entry name" value="YlxR"/>
    <property type="match status" value="1"/>
</dbReference>
<dbReference type="AlphaFoldDB" id="B8JFY5"/>
<gene>
    <name evidence="2" type="ordered locus">A2cp1_1229</name>
</gene>
<dbReference type="RefSeq" id="WP_012632555.1">
    <property type="nucleotide sequence ID" value="NC_011891.1"/>
</dbReference>
<evidence type="ECO:0000313" key="2">
    <source>
        <dbReference type="EMBL" id="ACL64573.1"/>
    </source>
</evidence>
<organism evidence="2 3">
    <name type="scientific">Anaeromyxobacter dehalogenans (strain ATCC BAA-258 / DSM 21875 / 2CP-1)</name>
    <dbReference type="NCBI Taxonomy" id="455488"/>
    <lineage>
        <taxon>Bacteria</taxon>
        <taxon>Pseudomonadati</taxon>
        <taxon>Myxococcota</taxon>
        <taxon>Myxococcia</taxon>
        <taxon>Myxococcales</taxon>
        <taxon>Cystobacterineae</taxon>
        <taxon>Anaeromyxobacteraceae</taxon>
        <taxon>Anaeromyxobacter</taxon>
    </lineage>
</organism>
<dbReference type="Gene3D" id="3.30.1230.10">
    <property type="entry name" value="YlxR-like"/>
    <property type="match status" value="1"/>
</dbReference>
<name>B8JFY5_ANAD2</name>
<proteinExistence type="predicted"/>
<evidence type="ECO:0000259" key="1">
    <source>
        <dbReference type="Pfam" id="PF04296"/>
    </source>
</evidence>
<feature type="domain" description="YlxR" evidence="1">
    <location>
        <begin position="6"/>
        <end position="70"/>
    </location>
</feature>
<accession>B8JFY5</accession>
<reference evidence="2" key="1">
    <citation type="submission" date="2009-01" db="EMBL/GenBank/DDBJ databases">
        <title>Complete sequence of Anaeromyxobacter dehalogenans 2CP-1.</title>
        <authorList>
            <consortium name="US DOE Joint Genome Institute"/>
            <person name="Lucas S."/>
            <person name="Copeland A."/>
            <person name="Lapidus A."/>
            <person name="Glavina del Rio T."/>
            <person name="Dalin E."/>
            <person name="Tice H."/>
            <person name="Bruce D."/>
            <person name="Goodwin L."/>
            <person name="Pitluck S."/>
            <person name="Saunders E."/>
            <person name="Brettin T."/>
            <person name="Detter J.C."/>
            <person name="Han C."/>
            <person name="Larimer F."/>
            <person name="Land M."/>
            <person name="Hauser L."/>
            <person name="Kyrpides N."/>
            <person name="Ovchinnikova G."/>
            <person name="Beliaev A.S."/>
            <person name="Richardson P."/>
        </authorList>
    </citation>
    <scope>NUCLEOTIDE SEQUENCE</scope>
    <source>
        <strain evidence="2">2CP-1</strain>
    </source>
</reference>
<dbReference type="PANTHER" id="PTHR34215">
    <property type="entry name" value="BLL0784 PROTEIN"/>
    <property type="match status" value="1"/>
</dbReference>
<dbReference type="KEGG" id="acp:A2cp1_1229"/>
<dbReference type="InterPro" id="IPR007393">
    <property type="entry name" value="YlxR_dom"/>
</dbReference>
<sequence length="87" mass="9612">MTEPVRTCIGCGARAPQRELVRLKVMGDRVTVDREKRGGRGAWLHAAPPCLERATKRRAFARALRADGVRADAETLRVELTGSARKD</sequence>
<dbReference type="SUPFAM" id="SSF64376">
    <property type="entry name" value="YlxR-like"/>
    <property type="match status" value="1"/>
</dbReference>
<keyword evidence="3" id="KW-1185">Reference proteome</keyword>
<dbReference type="EMBL" id="CP001359">
    <property type="protein sequence ID" value="ACL64573.1"/>
    <property type="molecule type" value="Genomic_DNA"/>
</dbReference>
<dbReference type="Proteomes" id="UP000007089">
    <property type="component" value="Chromosome"/>
</dbReference>
<evidence type="ECO:0000313" key="3">
    <source>
        <dbReference type="Proteomes" id="UP000007089"/>
    </source>
</evidence>
<dbReference type="InterPro" id="IPR037465">
    <property type="entry name" value="YlxR"/>
</dbReference>
<dbReference type="InterPro" id="IPR035931">
    <property type="entry name" value="YlxR-like_sf"/>
</dbReference>